<sequence length="198" mass="21056">RLYIIFHTLYHHVYKLAQLLQQGAQKVPGIDVRLFRVEEQLPSEVLTKMHAQPAPDVPVITANELAKADGFLLGTPTRYGIMSGSMKAFWDTTGGLWASGALRGKMAGLFFSTGGQHGGQETTALTFITTLAHHGVIFVPMGAHDNLGAIGEVVGGSYYGAGTVAGADGSRSVSQMESAIALFQGEQFADTLLNYVTG</sequence>
<dbReference type="PANTHER" id="PTHR30546">
    <property type="entry name" value="FLAVODOXIN-RELATED PROTEIN WRBA-RELATED"/>
    <property type="match status" value="1"/>
</dbReference>
<dbReference type="InterPro" id="IPR005025">
    <property type="entry name" value="FMN_Rdtase-like_dom"/>
</dbReference>
<dbReference type="InterPro" id="IPR008254">
    <property type="entry name" value="Flavodoxin/NO_synth"/>
</dbReference>
<dbReference type="GO" id="GO:0016020">
    <property type="term" value="C:membrane"/>
    <property type="evidence" value="ECO:0007669"/>
    <property type="project" value="TreeGrafter"/>
</dbReference>
<dbReference type="OrthoDB" id="504689at2759"/>
<dbReference type="EMBL" id="KZ992646">
    <property type="protein sequence ID" value="RKP08027.1"/>
    <property type="molecule type" value="Genomic_DNA"/>
</dbReference>
<proteinExistence type="inferred from homology"/>
<name>A0A4P9XPT4_9FUNG</name>
<dbReference type="FunFam" id="3.40.50.360:FF:000001">
    <property type="entry name" value="NAD(P)H dehydrogenase (Quinone) FQR1-like"/>
    <property type="match status" value="1"/>
</dbReference>
<reference evidence="4" key="1">
    <citation type="journal article" date="2018" name="Nat. Microbiol.">
        <title>Leveraging single-cell genomics to expand the fungal tree of life.</title>
        <authorList>
            <person name="Ahrendt S.R."/>
            <person name="Quandt C.A."/>
            <person name="Ciobanu D."/>
            <person name="Clum A."/>
            <person name="Salamov A."/>
            <person name="Andreopoulos B."/>
            <person name="Cheng J.F."/>
            <person name="Woyke T."/>
            <person name="Pelin A."/>
            <person name="Henrissat B."/>
            <person name="Reynolds N.K."/>
            <person name="Benny G.L."/>
            <person name="Smith M.E."/>
            <person name="James T.Y."/>
            <person name="Grigoriev I.V."/>
        </authorList>
    </citation>
    <scope>NUCLEOTIDE SEQUENCE [LARGE SCALE GENOMIC DNA]</scope>
    <source>
        <strain evidence="4">RSA 1356</strain>
    </source>
</reference>
<comment type="similarity">
    <text evidence="1">Belongs to the WrbA family.</text>
</comment>
<feature type="non-terminal residue" evidence="3">
    <location>
        <position position="198"/>
    </location>
</feature>
<evidence type="ECO:0000313" key="4">
    <source>
        <dbReference type="Proteomes" id="UP000271241"/>
    </source>
</evidence>
<dbReference type="NCBIfam" id="TIGR01755">
    <property type="entry name" value="flav_wrbA"/>
    <property type="match status" value="1"/>
</dbReference>
<organism evidence="3 4">
    <name type="scientific">Thamnocephalis sphaerospora</name>
    <dbReference type="NCBI Taxonomy" id="78915"/>
    <lineage>
        <taxon>Eukaryota</taxon>
        <taxon>Fungi</taxon>
        <taxon>Fungi incertae sedis</taxon>
        <taxon>Zoopagomycota</taxon>
        <taxon>Zoopagomycotina</taxon>
        <taxon>Zoopagomycetes</taxon>
        <taxon>Zoopagales</taxon>
        <taxon>Sigmoideomycetaceae</taxon>
        <taxon>Thamnocephalis</taxon>
    </lineage>
</organism>
<accession>A0A4P9XPT4</accession>
<evidence type="ECO:0000256" key="1">
    <source>
        <dbReference type="ARBA" id="ARBA00006961"/>
    </source>
</evidence>
<feature type="domain" description="Flavodoxin-like" evidence="2">
    <location>
        <begin position="2"/>
        <end position="188"/>
    </location>
</feature>
<dbReference type="Proteomes" id="UP000271241">
    <property type="component" value="Unassembled WGS sequence"/>
</dbReference>
<protein>
    <submittedName>
        <fullName evidence="3">NAD(P)H:quinone oxidoreductase, type IV</fullName>
    </submittedName>
</protein>
<gene>
    <name evidence="3" type="ORF">THASP1DRAFT_6197</name>
</gene>
<evidence type="ECO:0000259" key="2">
    <source>
        <dbReference type="PROSITE" id="PS50902"/>
    </source>
</evidence>
<dbReference type="NCBIfam" id="NF002999">
    <property type="entry name" value="PRK03767.1"/>
    <property type="match status" value="1"/>
</dbReference>
<keyword evidence="4" id="KW-1185">Reference proteome</keyword>
<dbReference type="SUPFAM" id="SSF52218">
    <property type="entry name" value="Flavoproteins"/>
    <property type="match status" value="1"/>
</dbReference>
<evidence type="ECO:0000313" key="3">
    <source>
        <dbReference type="EMBL" id="RKP08027.1"/>
    </source>
</evidence>
<dbReference type="InterPro" id="IPR010089">
    <property type="entry name" value="Flavoprotein_WrbA-like"/>
</dbReference>
<dbReference type="GO" id="GO:0010181">
    <property type="term" value="F:FMN binding"/>
    <property type="evidence" value="ECO:0007669"/>
    <property type="project" value="InterPro"/>
</dbReference>
<dbReference type="Pfam" id="PF03358">
    <property type="entry name" value="FMN_red"/>
    <property type="match status" value="1"/>
</dbReference>
<dbReference type="GO" id="GO:0003955">
    <property type="term" value="F:NAD(P)H dehydrogenase (quinone) activity"/>
    <property type="evidence" value="ECO:0007669"/>
    <property type="project" value="InterPro"/>
</dbReference>
<dbReference type="Gene3D" id="3.40.50.360">
    <property type="match status" value="1"/>
</dbReference>
<feature type="non-terminal residue" evidence="3">
    <location>
        <position position="1"/>
    </location>
</feature>
<dbReference type="AlphaFoldDB" id="A0A4P9XPT4"/>
<dbReference type="STRING" id="78915.A0A4P9XPT4"/>
<dbReference type="PROSITE" id="PS50902">
    <property type="entry name" value="FLAVODOXIN_LIKE"/>
    <property type="match status" value="1"/>
</dbReference>
<dbReference type="PANTHER" id="PTHR30546:SF23">
    <property type="entry name" value="FLAVOPROTEIN-LIKE PROTEIN YCP4-RELATED"/>
    <property type="match status" value="1"/>
</dbReference>
<dbReference type="InterPro" id="IPR029039">
    <property type="entry name" value="Flavoprotein-like_sf"/>
</dbReference>